<dbReference type="CDD" id="cd03242">
    <property type="entry name" value="ABC_RecF"/>
    <property type="match status" value="1"/>
</dbReference>
<dbReference type="InterPro" id="IPR003395">
    <property type="entry name" value="RecF/RecN/SMC_N"/>
</dbReference>
<evidence type="ECO:0000256" key="9">
    <source>
        <dbReference type="ARBA" id="ARBA00023125"/>
    </source>
</evidence>
<feature type="binding site" evidence="12">
    <location>
        <begin position="47"/>
        <end position="54"/>
    </location>
    <ligand>
        <name>ATP</name>
        <dbReference type="ChEBI" id="CHEBI:30616"/>
    </ligand>
</feature>
<evidence type="ECO:0000256" key="6">
    <source>
        <dbReference type="ARBA" id="ARBA00022741"/>
    </source>
</evidence>
<gene>
    <name evidence="12 15" type="primary">recF</name>
    <name evidence="15" type="ORF">H9X83_09060</name>
</gene>
<dbReference type="InterPro" id="IPR042174">
    <property type="entry name" value="RecF_2"/>
</dbReference>
<evidence type="ECO:0000256" key="7">
    <source>
        <dbReference type="ARBA" id="ARBA00022763"/>
    </source>
</evidence>
<evidence type="ECO:0000256" key="1">
    <source>
        <dbReference type="ARBA" id="ARBA00004496"/>
    </source>
</evidence>
<dbReference type="InterPro" id="IPR018078">
    <property type="entry name" value="DNA-binding_RecF_CS"/>
</dbReference>
<dbReference type="Gene3D" id="1.20.1050.90">
    <property type="entry name" value="RecF/RecN/SMC, N-terminal domain"/>
    <property type="match status" value="1"/>
</dbReference>
<keyword evidence="7 12" id="KW-0227">DNA damage</keyword>
<evidence type="ECO:0000256" key="5">
    <source>
        <dbReference type="ARBA" id="ARBA00022705"/>
    </source>
</evidence>
<comment type="caution">
    <text evidence="15">The sequence shown here is derived from an EMBL/GenBank/DDBJ whole genome shotgun (WGS) entry which is preliminary data.</text>
</comment>
<dbReference type="PANTHER" id="PTHR32182:SF0">
    <property type="entry name" value="DNA REPLICATION AND REPAIR PROTEIN RECF"/>
    <property type="match status" value="1"/>
</dbReference>
<evidence type="ECO:0000256" key="3">
    <source>
        <dbReference type="ARBA" id="ARBA00020170"/>
    </source>
</evidence>
<comment type="function">
    <text evidence="12 13">The RecF protein is involved in DNA metabolism; it is required for DNA replication and normal SOS inducibility. RecF binds preferentially to single-stranded, linear DNA. It also seems to bind ATP.</text>
</comment>
<comment type="subcellular location">
    <subcellularLocation>
        <location evidence="1 12 13">Cytoplasm</location>
    </subcellularLocation>
</comment>
<comment type="similarity">
    <text evidence="2 12 13">Belongs to the RecF family.</text>
</comment>
<evidence type="ECO:0000313" key="15">
    <source>
        <dbReference type="EMBL" id="MBM6878303.1"/>
    </source>
</evidence>
<proteinExistence type="inferred from homology"/>
<keyword evidence="9 12" id="KW-0238">DNA-binding</keyword>
<sequence length="382" mass="44066">MHGYYAKFIFNKAWCIFMYIKEVFLQGFRNLEPLHMTPSPGINLFYGENAQGKTNFLESLYFCAMGRSMRSRHEQQLIAFGEGESHIRLELVSSYRQDRIDVHLKREEKKGIAVNGIPIRRLGDLFGTLYTVIFSPEDLSLVKNGPGERRRFLDMELCQLNKVYYYDLQQYYRILKHRNNLLKEIRKKPALADTLSIWDSQLAERGEKIIAARSRFLARLDEIAAKKQDLLTGGRDALRTEYKPNCEGGALAERLERSTERDILLGSTQNGPHKDDIVFLVNGRDVKQFGSQGQQRTTALSARLAEIDLIREETGESPVLLLDDVLSELDENRQRFLMESIEGMQAFLTCTGIEDAVKKYLNRENLFHVSRGRITGEAWQKK</sequence>
<dbReference type="InterPro" id="IPR001238">
    <property type="entry name" value="DNA-binding_RecF"/>
</dbReference>
<dbReference type="HAMAP" id="MF_00365">
    <property type="entry name" value="RecF"/>
    <property type="match status" value="1"/>
</dbReference>
<protein>
    <recommendedName>
        <fullName evidence="3 12">DNA replication and repair protein RecF</fullName>
    </recommendedName>
</protein>
<evidence type="ECO:0000256" key="12">
    <source>
        <dbReference type="HAMAP-Rule" id="MF_00365"/>
    </source>
</evidence>
<keyword evidence="10 12" id="KW-0234">DNA repair</keyword>
<keyword evidence="8 12" id="KW-0067">ATP-binding</keyword>
<dbReference type="InterPro" id="IPR027417">
    <property type="entry name" value="P-loop_NTPase"/>
</dbReference>
<accession>A0ABS2GCN2</accession>
<evidence type="ECO:0000256" key="13">
    <source>
        <dbReference type="RuleBase" id="RU000578"/>
    </source>
</evidence>
<evidence type="ECO:0000256" key="8">
    <source>
        <dbReference type="ARBA" id="ARBA00022840"/>
    </source>
</evidence>
<dbReference type="SUPFAM" id="SSF52540">
    <property type="entry name" value="P-loop containing nucleoside triphosphate hydrolases"/>
    <property type="match status" value="1"/>
</dbReference>
<evidence type="ECO:0000256" key="11">
    <source>
        <dbReference type="ARBA" id="ARBA00023236"/>
    </source>
</evidence>
<dbReference type="Proteomes" id="UP000729290">
    <property type="component" value="Unassembled WGS sequence"/>
</dbReference>
<reference evidence="15 16" key="1">
    <citation type="journal article" date="2021" name="Sci. Rep.">
        <title>The distribution of antibiotic resistance genes in chicken gut microbiota commensals.</title>
        <authorList>
            <person name="Juricova H."/>
            <person name="Matiasovicova J."/>
            <person name="Kubasova T."/>
            <person name="Cejkova D."/>
            <person name="Rychlik I."/>
        </authorList>
    </citation>
    <scope>NUCLEOTIDE SEQUENCE [LARGE SCALE GENOMIC DNA]</scope>
    <source>
        <strain evidence="15 16">An431b</strain>
    </source>
</reference>
<dbReference type="Pfam" id="PF02463">
    <property type="entry name" value="SMC_N"/>
    <property type="match status" value="1"/>
</dbReference>
<dbReference type="EMBL" id="JACSNV010000012">
    <property type="protein sequence ID" value="MBM6878303.1"/>
    <property type="molecule type" value="Genomic_DNA"/>
</dbReference>
<keyword evidence="11 12" id="KW-0742">SOS response</keyword>
<organism evidence="15 16">
    <name type="scientific">Anaerotignum lactatifermentans</name>
    <dbReference type="NCBI Taxonomy" id="160404"/>
    <lineage>
        <taxon>Bacteria</taxon>
        <taxon>Bacillati</taxon>
        <taxon>Bacillota</taxon>
        <taxon>Clostridia</taxon>
        <taxon>Lachnospirales</taxon>
        <taxon>Anaerotignaceae</taxon>
        <taxon>Anaerotignum</taxon>
    </lineage>
</organism>
<feature type="domain" description="RecF/RecN/SMC N-terminal" evidence="14">
    <location>
        <begin position="19"/>
        <end position="345"/>
    </location>
</feature>
<dbReference type="Gene3D" id="3.40.50.300">
    <property type="entry name" value="P-loop containing nucleotide triphosphate hydrolases"/>
    <property type="match status" value="1"/>
</dbReference>
<evidence type="ECO:0000256" key="4">
    <source>
        <dbReference type="ARBA" id="ARBA00022490"/>
    </source>
</evidence>
<name>A0ABS2GCN2_9FIRM</name>
<dbReference type="PROSITE" id="PS00618">
    <property type="entry name" value="RECF_2"/>
    <property type="match status" value="1"/>
</dbReference>
<dbReference type="RefSeq" id="WP_205134055.1">
    <property type="nucleotide sequence ID" value="NZ_JACSNT010000012.1"/>
</dbReference>
<keyword evidence="6 12" id="KW-0547">Nucleotide-binding</keyword>
<keyword evidence="5 12" id="KW-0235">DNA replication</keyword>
<keyword evidence="16" id="KW-1185">Reference proteome</keyword>
<evidence type="ECO:0000313" key="16">
    <source>
        <dbReference type="Proteomes" id="UP000729290"/>
    </source>
</evidence>
<evidence type="ECO:0000256" key="10">
    <source>
        <dbReference type="ARBA" id="ARBA00023204"/>
    </source>
</evidence>
<dbReference type="PANTHER" id="PTHR32182">
    <property type="entry name" value="DNA REPLICATION AND REPAIR PROTEIN RECF"/>
    <property type="match status" value="1"/>
</dbReference>
<evidence type="ECO:0000256" key="2">
    <source>
        <dbReference type="ARBA" id="ARBA00008016"/>
    </source>
</evidence>
<dbReference type="NCBIfam" id="TIGR00611">
    <property type="entry name" value="recf"/>
    <property type="match status" value="1"/>
</dbReference>
<evidence type="ECO:0000259" key="14">
    <source>
        <dbReference type="Pfam" id="PF02463"/>
    </source>
</evidence>
<keyword evidence="4 12" id="KW-0963">Cytoplasm</keyword>